<evidence type="ECO:0000313" key="3">
    <source>
        <dbReference type="Proteomes" id="UP000756132"/>
    </source>
</evidence>
<keyword evidence="3" id="KW-1185">Reference proteome</keyword>
<dbReference type="Proteomes" id="UP000756132">
    <property type="component" value="Chromosome 2"/>
</dbReference>
<feature type="compositionally biased region" description="Polar residues" evidence="1">
    <location>
        <begin position="131"/>
        <end position="140"/>
    </location>
</feature>
<dbReference type="RefSeq" id="XP_047758496.1">
    <property type="nucleotide sequence ID" value="XM_047902639.1"/>
</dbReference>
<dbReference type="OrthoDB" id="202825at2759"/>
<dbReference type="KEGG" id="ffu:CLAFUR5_03491"/>
<name>A0A9Q8P5H4_PASFU</name>
<dbReference type="AlphaFoldDB" id="A0A9Q8P5H4"/>
<protein>
    <submittedName>
        <fullName evidence="2">Uncharacterized protein</fullName>
    </submittedName>
</protein>
<feature type="region of interest" description="Disordered" evidence="1">
    <location>
        <begin position="272"/>
        <end position="295"/>
    </location>
</feature>
<dbReference type="GeneID" id="71983369"/>
<reference evidence="2" key="1">
    <citation type="submission" date="2021-12" db="EMBL/GenBank/DDBJ databases">
        <authorList>
            <person name="Zaccaron A."/>
            <person name="Stergiopoulos I."/>
        </authorList>
    </citation>
    <scope>NUCLEOTIDE SEQUENCE</scope>
    <source>
        <strain evidence="2">Race5_Kim</strain>
    </source>
</reference>
<organism evidence="2 3">
    <name type="scientific">Passalora fulva</name>
    <name type="common">Tomato leaf mold</name>
    <name type="synonym">Cladosporium fulvum</name>
    <dbReference type="NCBI Taxonomy" id="5499"/>
    <lineage>
        <taxon>Eukaryota</taxon>
        <taxon>Fungi</taxon>
        <taxon>Dikarya</taxon>
        <taxon>Ascomycota</taxon>
        <taxon>Pezizomycotina</taxon>
        <taxon>Dothideomycetes</taxon>
        <taxon>Dothideomycetidae</taxon>
        <taxon>Mycosphaerellales</taxon>
        <taxon>Mycosphaerellaceae</taxon>
        <taxon>Fulvia</taxon>
    </lineage>
</organism>
<evidence type="ECO:0000256" key="1">
    <source>
        <dbReference type="SAM" id="MobiDB-lite"/>
    </source>
</evidence>
<proteinExistence type="predicted"/>
<gene>
    <name evidence="2" type="ORF">CLAFUR5_03491</name>
</gene>
<reference evidence="2" key="2">
    <citation type="journal article" date="2022" name="Microb. Genom.">
        <title>A chromosome-scale genome assembly of the tomato pathogen Cladosporium fulvum reveals a compartmentalized genome architecture and the presence of a dispensable chromosome.</title>
        <authorList>
            <person name="Zaccaron A.Z."/>
            <person name="Chen L.H."/>
            <person name="Samaras A."/>
            <person name="Stergiopoulos I."/>
        </authorList>
    </citation>
    <scope>NUCLEOTIDE SEQUENCE</scope>
    <source>
        <strain evidence="2">Race5_Kim</strain>
    </source>
</reference>
<dbReference type="EMBL" id="CP090164">
    <property type="protein sequence ID" value="UJO14130.1"/>
    <property type="molecule type" value="Genomic_DNA"/>
</dbReference>
<sequence length="506" mass="55575">MAASASASMTAVTPSAEVIALATSVLRSKPEELSAGEYIRLLKQHVAKGKRDLAISSQHRHLDRSSYWRSEAERMKEAVKAWENHGADLQRELDAMKGKSDAPRPSSPNKKRKKVDEDTIPVPRSPKKSKTNVTTPSTVSGGLHLPEDQEFSQAGETGDTLLRSVYHIHAIVRSNLKTESLELAYQLQKASATLPAIVLQQFRDAHATTQDDLKSVLSVASRTVVSILVGFNRLSHIPEGVAVQNRIIYAIVQLFKDFLAGLEQLSKAEACEGQSGKPASSTQKQIDKSKAKIKSKVPTARETSSLSMYTSFLCGVVDSLDSKLDSNKSLFEGISYCVLDRLGNRLFTTVFGHSRGATTEGEILQSRESEDEIEDPGQPPLNEIQLKQVRIEAPYLIHLLNKIMSLAPAYFGSTSNSKAGKTKSSKTASKGVLSIAAKECLQRTLVNGIFGMEGRDEDDPFMDFLSMPSAAEDIPTPKVKEADIQEWFKEEVWRVLGWGILAHEKI</sequence>
<accession>A0A9Q8P5H4</accession>
<evidence type="ECO:0000313" key="2">
    <source>
        <dbReference type="EMBL" id="UJO14130.1"/>
    </source>
</evidence>
<feature type="region of interest" description="Disordered" evidence="1">
    <location>
        <begin position="95"/>
        <end position="148"/>
    </location>
</feature>